<feature type="region of interest" description="Disordered" evidence="2">
    <location>
        <begin position="1"/>
        <end position="21"/>
    </location>
</feature>
<feature type="region of interest" description="Disordered" evidence="2">
    <location>
        <begin position="315"/>
        <end position="340"/>
    </location>
</feature>
<evidence type="ECO:0000313" key="5">
    <source>
        <dbReference type="EMBL" id="AGC46686.1"/>
    </source>
</evidence>
<feature type="domain" description="MPN" evidence="4">
    <location>
        <begin position="31"/>
        <end position="165"/>
    </location>
</feature>
<evidence type="ECO:0000259" key="4">
    <source>
        <dbReference type="PROSITE" id="PS50249"/>
    </source>
</evidence>
<evidence type="ECO:0000256" key="3">
    <source>
        <dbReference type="SAM" id="Phobius"/>
    </source>
</evidence>
<dbReference type="EMBL" id="CP004025">
    <property type="protein sequence ID" value="AGC46686.1"/>
    <property type="molecule type" value="Genomic_DNA"/>
</dbReference>
<dbReference type="PATRIC" id="fig|1278073.3.peg.5479"/>
<sequence>MSGAVKGAKARDSVRDFPGGAVAPEPGELRIAMEKQPYAQIIGHAVLEPDVEVCGVLVGRLLEDAHGPYLSITHVIRGEAAKQEGAQVTFTHDTWNHIHREMDSKHPDEQIVGWYHTHGGFGIFLSEMDTFIHRNFFSQPHQVAYVYDPLAGSEGFFHGMAGDLRQVRRYWLGGRERKPMGTAPAPTASTGADGGDLATAVSALSRAAVALQASAHRRTGEGIPLWALAGVAAVLVVLGYGQWFGGSSGLGSGSARRSQHMLVLDQDRATGTAVGVELIRLSPEREDVLRDRNGELYVGVPLRDAEGRPTTFLQALRGSNGGSPQSVAPTPPPSTPPVTRAPMSRAHVLLVVGGVVLTLLAGVVTALFVRARRRARKVKV</sequence>
<feature type="transmembrane region" description="Helical" evidence="3">
    <location>
        <begin position="223"/>
        <end position="243"/>
    </location>
</feature>
<dbReference type="GO" id="GO:0008237">
    <property type="term" value="F:metallopeptidase activity"/>
    <property type="evidence" value="ECO:0007669"/>
    <property type="project" value="UniProtKB-KW"/>
</dbReference>
<keyword evidence="3" id="KW-1133">Transmembrane helix</keyword>
<gene>
    <name evidence="5" type="ordered locus">MYSTI_05407</name>
</gene>
<dbReference type="InterPro" id="IPR000555">
    <property type="entry name" value="JAMM/MPN+_dom"/>
</dbReference>
<dbReference type="Proteomes" id="UP000011131">
    <property type="component" value="Chromosome"/>
</dbReference>
<proteinExistence type="predicted"/>
<name>L7UCQ5_MYXSD</name>
<dbReference type="OrthoDB" id="3292458at2"/>
<dbReference type="AlphaFoldDB" id="L7UCQ5"/>
<evidence type="ECO:0000256" key="1">
    <source>
        <dbReference type="ARBA" id="ARBA00023049"/>
    </source>
</evidence>
<evidence type="ECO:0000313" key="6">
    <source>
        <dbReference type="Proteomes" id="UP000011131"/>
    </source>
</evidence>
<dbReference type="Gene3D" id="3.40.140.10">
    <property type="entry name" value="Cytidine Deaminase, domain 2"/>
    <property type="match status" value="1"/>
</dbReference>
<dbReference type="SUPFAM" id="SSF102712">
    <property type="entry name" value="JAB1/MPN domain"/>
    <property type="match status" value="1"/>
</dbReference>
<dbReference type="eggNOG" id="COG1310">
    <property type="taxonomic scope" value="Bacteria"/>
</dbReference>
<keyword evidence="3" id="KW-0812">Transmembrane</keyword>
<dbReference type="KEGG" id="msd:MYSTI_05407"/>
<dbReference type="Pfam" id="PF01398">
    <property type="entry name" value="JAB"/>
    <property type="match status" value="1"/>
</dbReference>
<organism evidence="5 6">
    <name type="scientific">Myxococcus stipitatus (strain DSM 14675 / JCM 12634 / Mx s8)</name>
    <dbReference type="NCBI Taxonomy" id="1278073"/>
    <lineage>
        <taxon>Bacteria</taxon>
        <taxon>Pseudomonadati</taxon>
        <taxon>Myxococcota</taxon>
        <taxon>Myxococcia</taxon>
        <taxon>Myxococcales</taxon>
        <taxon>Cystobacterineae</taxon>
        <taxon>Myxococcaceae</taxon>
        <taxon>Myxococcus</taxon>
    </lineage>
</organism>
<keyword evidence="6" id="KW-1185">Reference proteome</keyword>
<keyword evidence="3" id="KW-0472">Membrane</keyword>
<dbReference type="STRING" id="1278073.MYSTI_05407"/>
<keyword evidence="1" id="KW-0645">Protease</keyword>
<keyword evidence="1" id="KW-0482">Metalloprotease</keyword>
<accession>L7UCQ5</accession>
<protein>
    <recommendedName>
        <fullName evidence="4">MPN domain-containing protein</fullName>
    </recommendedName>
</protein>
<keyword evidence="1" id="KW-0378">Hydrolase</keyword>
<reference evidence="5 6" key="1">
    <citation type="journal article" date="2013" name="Genome Announc.">
        <title>Complete genome sequence of Myxococcus stipitatus strain DSM 14675, a fruiting myxobacterium.</title>
        <authorList>
            <person name="Huntley S."/>
            <person name="Kneip S."/>
            <person name="Treuner-Lange A."/>
            <person name="Sogaard-Andersen L."/>
        </authorList>
    </citation>
    <scope>NUCLEOTIDE SEQUENCE [LARGE SCALE GENOMIC DNA]</scope>
    <source>
        <strain evidence="6">DSM 14675 / JCM 12634 / Mx s8</strain>
    </source>
</reference>
<dbReference type="InterPro" id="IPR037518">
    <property type="entry name" value="MPN"/>
</dbReference>
<dbReference type="HOGENOM" id="CLU_727275_0_0_7"/>
<dbReference type="RefSeq" id="WP_015350942.1">
    <property type="nucleotide sequence ID" value="NC_020126.1"/>
</dbReference>
<evidence type="ECO:0000256" key="2">
    <source>
        <dbReference type="SAM" id="MobiDB-lite"/>
    </source>
</evidence>
<feature type="transmembrane region" description="Helical" evidence="3">
    <location>
        <begin position="346"/>
        <end position="369"/>
    </location>
</feature>
<dbReference type="PROSITE" id="PS50249">
    <property type="entry name" value="MPN"/>
    <property type="match status" value="1"/>
</dbReference>